<dbReference type="EMBL" id="JAMSHJ010000002">
    <property type="protein sequence ID" value="KAI5439982.1"/>
    <property type="molecule type" value="Genomic_DNA"/>
</dbReference>
<proteinExistence type="predicted"/>
<comment type="caution">
    <text evidence="1">The sequence shown here is derived from an EMBL/GenBank/DDBJ whole genome shotgun (WGS) entry which is preliminary data.</text>
</comment>
<evidence type="ECO:0000313" key="2">
    <source>
        <dbReference type="Proteomes" id="UP001058974"/>
    </source>
</evidence>
<reference evidence="1 2" key="1">
    <citation type="journal article" date="2022" name="Nat. Genet.">
        <title>Improved pea reference genome and pan-genome highlight genomic features and evolutionary characteristics.</title>
        <authorList>
            <person name="Yang T."/>
            <person name="Liu R."/>
            <person name="Luo Y."/>
            <person name="Hu S."/>
            <person name="Wang D."/>
            <person name="Wang C."/>
            <person name="Pandey M.K."/>
            <person name="Ge S."/>
            <person name="Xu Q."/>
            <person name="Li N."/>
            <person name="Li G."/>
            <person name="Huang Y."/>
            <person name="Saxena R.K."/>
            <person name="Ji Y."/>
            <person name="Li M."/>
            <person name="Yan X."/>
            <person name="He Y."/>
            <person name="Liu Y."/>
            <person name="Wang X."/>
            <person name="Xiang C."/>
            <person name="Varshney R.K."/>
            <person name="Ding H."/>
            <person name="Gao S."/>
            <person name="Zong X."/>
        </authorList>
    </citation>
    <scope>NUCLEOTIDE SEQUENCE [LARGE SCALE GENOMIC DNA]</scope>
    <source>
        <strain evidence="1 2">cv. Zhongwan 6</strain>
    </source>
</reference>
<sequence>MAFEFPQKCFSDKQHGKRPMTFSSLPPVHKKAGTKVQARKVTPNARIKKKLSKNQIVEALCPKFKDKVIKFNYMEFKKYFGLTFGGSDMDVGRSSDYDRISFILSISKSVCENPAMSNFGISKVKFDMRLLHWIIVKILYRKPTNWGIVDDNDLYLTWELITDSGLNWVKFIINRMLYCRFLIFVILILM</sequence>
<dbReference type="Proteomes" id="UP001058974">
    <property type="component" value="Chromosome 2"/>
</dbReference>
<name>A0A9D4YI19_PEA</name>
<keyword evidence="2" id="KW-1185">Reference proteome</keyword>
<organism evidence="1 2">
    <name type="scientific">Pisum sativum</name>
    <name type="common">Garden pea</name>
    <name type="synonym">Lathyrus oleraceus</name>
    <dbReference type="NCBI Taxonomy" id="3888"/>
    <lineage>
        <taxon>Eukaryota</taxon>
        <taxon>Viridiplantae</taxon>
        <taxon>Streptophyta</taxon>
        <taxon>Embryophyta</taxon>
        <taxon>Tracheophyta</taxon>
        <taxon>Spermatophyta</taxon>
        <taxon>Magnoliopsida</taxon>
        <taxon>eudicotyledons</taxon>
        <taxon>Gunneridae</taxon>
        <taxon>Pentapetalae</taxon>
        <taxon>rosids</taxon>
        <taxon>fabids</taxon>
        <taxon>Fabales</taxon>
        <taxon>Fabaceae</taxon>
        <taxon>Papilionoideae</taxon>
        <taxon>50 kb inversion clade</taxon>
        <taxon>NPAAA clade</taxon>
        <taxon>Hologalegina</taxon>
        <taxon>IRL clade</taxon>
        <taxon>Fabeae</taxon>
        <taxon>Lathyrus</taxon>
    </lineage>
</organism>
<evidence type="ECO:0000313" key="1">
    <source>
        <dbReference type="EMBL" id="KAI5439982.1"/>
    </source>
</evidence>
<dbReference type="AlphaFoldDB" id="A0A9D4YI19"/>
<protein>
    <submittedName>
        <fullName evidence="1">Uncharacterized protein</fullName>
    </submittedName>
</protein>
<accession>A0A9D4YI19</accession>
<dbReference type="Gramene" id="Psat02G0536900-T1">
    <property type="protein sequence ID" value="KAI5439982.1"/>
    <property type="gene ID" value="KIW84_025369"/>
</dbReference>
<gene>
    <name evidence="1" type="ORF">KIW84_025369</name>
</gene>